<dbReference type="SUPFAM" id="SSF47862">
    <property type="entry name" value="Saposin"/>
    <property type="match status" value="2"/>
</dbReference>
<keyword evidence="3" id="KW-0732">Signal</keyword>
<dbReference type="PROSITE" id="PS50015">
    <property type="entry name" value="SAP_B"/>
    <property type="match status" value="2"/>
</dbReference>
<sequence>MKSLSLCFLASLWLRVIAAKDDYEYRNAESMKILENTSTPECWWCVMNLLGGLNVLRETRKTTKPELIQFFKDTCKQLPSGTTGEQENCVMGLNRNMHKIRKNIDFNLGKSTIYLCHHLEFCGVVPHNKSNSFWKPVTNQLTNSGEHCNTCMNFAKAVRTTYLDKLSNPEYPPMIKNLCAHISNKYVNEMCAELANHFEEAWVVHELLLDPMMMCRNAELCNDDQLDDESLAIPQEASCEECKKMLEHCKEILRLGSFELDDRVLDAAKSICMEYGKKDTQACEKEFMLAAPPVMDKVSRYLKPESMCEELSFCGNKQEESAKKESEKGYKKQEL</sequence>
<dbReference type="Gene3D" id="1.10.225.10">
    <property type="entry name" value="Saposin-like"/>
    <property type="match status" value="1"/>
</dbReference>
<keyword evidence="6" id="KW-1185">Reference proteome</keyword>
<evidence type="ECO:0000313" key="5">
    <source>
        <dbReference type="EMBL" id="GAU89410.1"/>
    </source>
</evidence>
<gene>
    <name evidence="5" type="primary">RvY_01961-1</name>
    <name evidence="5" type="synonym">RvY_01961.1</name>
    <name evidence="5" type="ORF">RvY_01961</name>
</gene>
<proteinExistence type="predicted"/>
<evidence type="ECO:0000256" key="2">
    <source>
        <dbReference type="SAM" id="MobiDB-lite"/>
    </source>
</evidence>
<dbReference type="PANTHER" id="PTHR11480">
    <property type="entry name" value="SAPOSIN-RELATED"/>
    <property type="match status" value="1"/>
</dbReference>
<accession>A0A1D1ULI9</accession>
<dbReference type="Proteomes" id="UP000186922">
    <property type="component" value="Unassembled WGS sequence"/>
</dbReference>
<evidence type="ECO:0000259" key="4">
    <source>
        <dbReference type="PROSITE" id="PS50015"/>
    </source>
</evidence>
<dbReference type="AlphaFoldDB" id="A0A1D1ULI9"/>
<dbReference type="EMBL" id="BDGG01000001">
    <property type="protein sequence ID" value="GAU89410.1"/>
    <property type="molecule type" value="Genomic_DNA"/>
</dbReference>
<feature type="chain" id="PRO_5008897360" description="Saposin B-type domain-containing protein" evidence="3">
    <location>
        <begin position="20"/>
        <end position="335"/>
    </location>
</feature>
<comment type="caution">
    <text evidence="5">The sequence shown here is derived from an EMBL/GenBank/DDBJ whole genome shotgun (WGS) entry which is preliminary data.</text>
</comment>
<feature type="compositionally biased region" description="Basic and acidic residues" evidence="2">
    <location>
        <begin position="317"/>
        <end position="335"/>
    </location>
</feature>
<feature type="domain" description="Saposin B-type" evidence="4">
    <location>
        <begin position="144"/>
        <end position="225"/>
    </location>
</feature>
<protein>
    <recommendedName>
        <fullName evidence="4">Saposin B-type domain-containing protein</fullName>
    </recommendedName>
</protein>
<feature type="domain" description="Saposin B-type" evidence="4">
    <location>
        <begin position="235"/>
        <end position="318"/>
    </location>
</feature>
<reference evidence="5 6" key="1">
    <citation type="journal article" date="2016" name="Nat. Commun.">
        <title>Extremotolerant tardigrade genome and improved radiotolerance of human cultured cells by tardigrade-unique protein.</title>
        <authorList>
            <person name="Hashimoto T."/>
            <person name="Horikawa D.D."/>
            <person name="Saito Y."/>
            <person name="Kuwahara H."/>
            <person name="Kozuka-Hata H."/>
            <person name="Shin-I T."/>
            <person name="Minakuchi Y."/>
            <person name="Ohishi K."/>
            <person name="Motoyama A."/>
            <person name="Aizu T."/>
            <person name="Enomoto A."/>
            <person name="Kondo K."/>
            <person name="Tanaka S."/>
            <person name="Hara Y."/>
            <person name="Koshikawa S."/>
            <person name="Sagara H."/>
            <person name="Miura T."/>
            <person name="Yokobori S."/>
            <person name="Miyagawa K."/>
            <person name="Suzuki Y."/>
            <person name="Kubo T."/>
            <person name="Oyama M."/>
            <person name="Kohara Y."/>
            <person name="Fujiyama A."/>
            <person name="Arakawa K."/>
            <person name="Katayama T."/>
            <person name="Toyoda A."/>
            <person name="Kunieda T."/>
        </authorList>
    </citation>
    <scope>NUCLEOTIDE SEQUENCE [LARGE SCALE GENOMIC DNA]</scope>
    <source>
        <strain evidence="5 6">YOKOZUNA-1</strain>
    </source>
</reference>
<organism evidence="5 6">
    <name type="scientific">Ramazzottius varieornatus</name>
    <name type="common">Water bear</name>
    <name type="synonym">Tardigrade</name>
    <dbReference type="NCBI Taxonomy" id="947166"/>
    <lineage>
        <taxon>Eukaryota</taxon>
        <taxon>Metazoa</taxon>
        <taxon>Ecdysozoa</taxon>
        <taxon>Tardigrada</taxon>
        <taxon>Eutardigrada</taxon>
        <taxon>Parachela</taxon>
        <taxon>Hypsibioidea</taxon>
        <taxon>Ramazzottiidae</taxon>
        <taxon>Ramazzottius</taxon>
    </lineage>
</organism>
<dbReference type="InterPro" id="IPR051428">
    <property type="entry name" value="Sphingo_Act-Surfact_Prot"/>
</dbReference>
<evidence type="ECO:0000256" key="3">
    <source>
        <dbReference type="SAM" id="SignalP"/>
    </source>
</evidence>
<evidence type="ECO:0000256" key="1">
    <source>
        <dbReference type="ARBA" id="ARBA00023157"/>
    </source>
</evidence>
<feature type="signal peptide" evidence="3">
    <location>
        <begin position="1"/>
        <end position="19"/>
    </location>
</feature>
<evidence type="ECO:0000313" key="6">
    <source>
        <dbReference type="Proteomes" id="UP000186922"/>
    </source>
</evidence>
<name>A0A1D1ULI9_RAMVA</name>
<keyword evidence="1" id="KW-1015">Disulfide bond</keyword>
<feature type="region of interest" description="Disordered" evidence="2">
    <location>
        <begin position="314"/>
        <end position="335"/>
    </location>
</feature>
<dbReference type="InterPro" id="IPR011001">
    <property type="entry name" value="Saposin-like"/>
</dbReference>
<dbReference type="InterPro" id="IPR008139">
    <property type="entry name" value="SaposinB_dom"/>
</dbReference>